<dbReference type="InterPro" id="IPR052796">
    <property type="entry name" value="Nod_factor_sulfotransferase"/>
</dbReference>
<accession>A0A5B1CFN0</accession>
<organism evidence="1 2">
    <name type="scientific">Rubripirellula obstinata</name>
    <dbReference type="NCBI Taxonomy" id="406547"/>
    <lineage>
        <taxon>Bacteria</taxon>
        <taxon>Pseudomonadati</taxon>
        <taxon>Planctomycetota</taxon>
        <taxon>Planctomycetia</taxon>
        <taxon>Pirellulales</taxon>
        <taxon>Pirellulaceae</taxon>
        <taxon>Rubripirellula</taxon>
    </lineage>
</organism>
<name>A0A5B1CFN0_9BACT</name>
<evidence type="ECO:0000313" key="2">
    <source>
        <dbReference type="Proteomes" id="UP000322699"/>
    </source>
</evidence>
<dbReference type="EMBL" id="VRLW01000001">
    <property type="protein sequence ID" value="KAA1259011.1"/>
    <property type="molecule type" value="Genomic_DNA"/>
</dbReference>
<dbReference type="RefSeq" id="WP_068260279.1">
    <property type="nucleotide sequence ID" value="NZ_LWSK01000015.1"/>
</dbReference>
<dbReference type="SUPFAM" id="SSF52540">
    <property type="entry name" value="P-loop containing nucleoside triphosphate hydrolases"/>
    <property type="match status" value="1"/>
</dbReference>
<dbReference type="Proteomes" id="UP000322699">
    <property type="component" value="Unassembled WGS sequence"/>
</dbReference>
<dbReference type="OrthoDB" id="163257at2"/>
<comment type="caution">
    <text evidence="1">The sequence shown here is derived from an EMBL/GenBank/DDBJ whole genome shotgun (WGS) entry which is preliminary data.</text>
</comment>
<gene>
    <name evidence="1" type="ORF">LF1_15360</name>
</gene>
<keyword evidence="2" id="KW-1185">Reference proteome</keyword>
<sequence length="256" mass="29727">MIERQSKKRFIVLATQRSGSVFLEKYLNSHPKIGCFGEVLLGMGSPQTPWIPEWLTRYRRPRLAWYYALSGAMLNPNGAVQKVFDQDHERVGFRGMYDQLDGSRVLKLLEKDTDVSVIHLTRENVLKQYVSRYIMRRHRRLGRIRAHTTKELTPVKVAISPQLAEKDVLELLSQRSRLEEAFEGHRKIELVYEEMIQGNQITPSSVNSICELLEVSNEFAEPELRKMNPSTLSSMLTNFDEWQSHFEGTQFEELLG</sequence>
<evidence type="ECO:0000313" key="1">
    <source>
        <dbReference type="EMBL" id="KAA1259011.1"/>
    </source>
</evidence>
<dbReference type="AlphaFoldDB" id="A0A5B1CFN0"/>
<proteinExistence type="predicted"/>
<dbReference type="GO" id="GO:0016740">
    <property type="term" value="F:transferase activity"/>
    <property type="evidence" value="ECO:0007669"/>
    <property type="project" value="UniProtKB-KW"/>
</dbReference>
<protein>
    <submittedName>
        <fullName evidence="1">Stf0 sulfotransferase</fullName>
    </submittedName>
</protein>
<reference evidence="1 2" key="1">
    <citation type="submission" date="2019-08" db="EMBL/GenBank/DDBJ databases">
        <title>Deep-cultivation of Planctomycetes and their phenomic and genomic characterization uncovers novel biology.</title>
        <authorList>
            <person name="Wiegand S."/>
            <person name="Jogler M."/>
            <person name="Boedeker C."/>
            <person name="Pinto D."/>
            <person name="Vollmers J."/>
            <person name="Rivas-Marin E."/>
            <person name="Kohn T."/>
            <person name="Peeters S.H."/>
            <person name="Heuer A."/>
            <person name="Rast P."/>
            <person name="Oberbeckmann S."/>
            <person name="Bunk B."/>
            <person name="Jeske O."/>
            <person name="Meyerdierks A."/>
            <person name="Storesund J.E."/>
            <person name="Kallscheuer N."/>
            <person name="Luecker S."/>
            <person name="Lage O.M."/>
            <person name="Pohl T."/>
            <person name="Merkel B.J."/>
            <person name="Hornburger P."/>
            <person name="Mueller R.-W."/>
            <person name="Bruemmer F."/>
            <person name="Labrenz M."/>
            <person name="Spormann A.M."/>
            <person name="Op Den Camp H."/>
            <person name="Overmann J."/>
            <person name="Amann R."/>
            <person name="Jetten M.S.M."/>
            <person name="Mascher T."/>
            <person name="Medema M.H."/>
            <person name="Devos D.P."/>
            <person name="Kaster A.-K."/>
            <person name="Ovreas L."/>
            <person name="Rohde M."/>
            <person name="Galperin M.Y."/>
            <person name="Jogler C."/>
        </authorList>
    </citation>
    <scope>NUCLEOTIDE SEQUENCE [LARGE SCALE GENOMIC DNA]</scope>
    <source>
        <strain evidence="1 2">LF1</strain>
    </source>
</reference>
<dbReference type="InterPro" id="IPR027417">
    <property type="entry name" value="P-loop_NTPase"/>
</dbReference>
<keyword evidence="1" id="KW-0808">Transferase</keyword>
<dbReference type="PANTHER" id="PTHR32175:SF26">
    <property type="entry name" value="PROTEIN, PUTATIVE, EXPRESSED-RELATED"/>
    <property type="match status" value="1"/>
</dbReference>
<dbReference type="Gene3D" id="3.40.50.300">
    <property type="entry name" value="P-loop containing nucleotide triphosphate hydrolases"/>
    <property type="match status" value="1"/>
</dbReference>
<dbReference type="PANTHER" id="PTHR32175">
    <property type="entry name" value="PROTEIN, PUTATIVE, EXPRESSED-RELATED"/>
    <property type="match status" value="1"/>
</dbReference>